<evidence type="ECO:0000313" key="3">
    <source>
        <dbReference type="Proteomes" id="UP001597307"/>
    </source>
</evidence>
<dbReference type="InterPro" id="IPR015424">
    <property type="entry name" value="PyrdxlP-dep_Trfase"/>
</dbReference>
<accession>A0ABW4Q9Q1</accession>
<dbReference type="SUPFAM" id="SSF53383">
    <property type="entry name" value="PLP-dependent transferases"/>
    <property type="match status" value="1"/>
</dbReference>
<dbReference type="InterPro" id="IPR011340">
    <property type="entry name" value="Cys_dSase-rel"/>
</dbReference>
<dbReference type="PANTHER" id="PTHR43586:SF21">
    <property type="entry name" value="PYRIDOXAL PHOSPHATE (PLP)-DEPENDENT ASPARTATE AMINOTRANSFERASE SUPERFAMILY"/>
    <property type="match status" value="1"/>
</dbReference>
<comment type="caution">
    <text evidence="2">The sequence shown here is derived from an EMBL/GenBank/DDBJ whole genome shotgun (WGS) entry which is preliminary data.</text>
</comment>
<sequence>MPLDVESLRSHFPSLASGIAHFDGPGGTQTPRAVGQAIADTLTGPLSIRGSSVASERNADTAVLSFRSAMADFLNADPSGIVYGRSATQLTYDFAKHLSTGWGPADEVIVTRLDHDCNVRPWVQAAERRGATIRWVSFDPETSELRLDELREALSSRTRLVAVTAASNLLGTMPDIRRIAGMVHDAGALLFIDGVHYAAHAAVDVRALGADFFVCSPYKFLGPHCGVLAAAPALLETLLPEKLLPSTNAVPERFELGTLPYEIMAGTTAAIDFTATLGDGGSRREQLLAAHADIERHEAALLAILEAALAQMPAVTVHSRAAVRTSTLLLTFDGHDAAAASRFLAERDILVPASNFYAIEAVGVLGLGAAGGLRVGLAPYTNLDDVHRLIEGLTAFLD</sequence>
<dbReference type="Gene3D" id="3.40.640.10">
    <property type="entry name" value="Type I PLP-dependent aspartate aminotransferase-like (Major domain)"/>
    <property type="match status" value="1"/>
</dbReference>
<dbReference type="NCBIfam" id="TIGR01976">
    <property type="entry name" value="am_tr_V_VC1184"/>
    <property type="match status" value="1"/>
</dbReference>
<dbReference type="Proteomes" id="UP001597307">
    <property type="component" value="Unassembled WGS sequence"/>
</dbReference>
<name>A0ABW4Q9Q1_9MICC</name>
<dbReference type="RefSeq" id="WP_343879294.1">
    <property type="nucleotide sequence ID" value="NZ_BAAAIJ010000036.1"/>
</dbReference>
<proteinExistence type="predicted"/>
<keyword evidence="3" id="KW-1185">Reference proteome</keyword>
<protein>
    <submittedName>
        <fullName evidence="2">Cysteine desulfurase-like protein</fullName>
    </submittedName>
</protein>
<dbReference type="InterPro" id="IPR015422">
    <property type="entry name" value="PyrdxlP-dep_Trfase_small"/>
</dbReference>
<dbReference type="Gene3D" id="3.90.1150.10">
    <property type="entry name" value="Aspartate Aminotransferase, domain 1"/>
    <property type="match status" value="1"/>
</dbReference>
<dbReference type="InterPro" id="IPR015421">
    <property type="entry name" value="PyrdxlP-dep_Trfase_major"/>
</dbReference>
<evidence type="ECO:0000259" key="1">
    <source>
        <dbReference type="Pfam" id="PF00266"/>
    </source>
</evidence>
<organism evidence="2 3">
    <name type="scientific">Arthrobacter flavus</name>
    <dbReference type="NCBI Taxonomy" id="95172"/>
    <lineage>
        <taxon>Bacteria</taxon>
        <taxon>Bacillati</taxon>
        <taxon>Actinomycetota</taxon>
        <taxon>Actinomycetes</taxon>
        <taxon>Micrococcales</taxon>
        <taxon>Micrococcaceae</taxon>
        <taxon>Arthrobacter</taxon>
    </lineage>
</organism>
<evidence type="ECO:0000313" key="2">
    <source>
        <dbReference type="EMBL" id="MFD1847339.1"/>
    </source>
</evidence>
<gene>
    <name evidence="2" type="ORF">ACFSFX_12130</name>
</gene>
<dbReference type="EMBL" id="JBHUGA010000052">
    <property type="protein sequence ID" value="MFD1847339.1"/>
    <property type="molecule type" value="Genomic_DNA"/>
</dbReference>
<reference evidence="3" key="1">
    <citation type="journal article" date="2019" name="Int. J. Syst. Evol. Microbiol.">
        <title>The Global Catalogue of Microorganisms (GCM) 10K type strain sequencing project: providing services to taxonomists for standard genome sequencing and annotation.</title>
        <authorList>
            <consortium name="The Broad Institute Genomics Platform"/>
            <consortium name="The Broad Institute Genome Sequencing Center for Infectious Disease"/>
            <person name="Wu L."/>
            <person name="Ma J."/>
        </authorList>
    </citation>
    <scope>NUCLEOTIDE SEQUENCE [LARGE SCALE GENOMIC DNA]</scope>
    <source>
        <strain evidence="3">JCM 11496</strain>
    </source>
</reference>
<dbReference type="PANTHER" id="PTHR43586">
    <property type="entry name" value="CYSTEINE DESULFURASE"/>
    <property type="match status" value="1"/>
</dbReference>
<dbReference type="InterPro" id="IPR000192">
    <property type="entry name" value="Aminotrans_V_dom"/>
</dbReference>
<dbReference type="Pfam" id="PF00266">
    <property type="entry name" value="Aminotran_5"/>
    <property type="match status" value="1"/>
</dbReference>
<feature type="domain" description="Aminotransferase class V" evidence="1">
    <location>
        <begin position="22"/>
        <end position="389"/>
    </location>
</feature>